<evidence type="ECO:0000313" key="2">
    <source>
        <dbReference type="EMBL" id="MCP3427237.1"/>
    </source>
</evidence>
<feature type="region of interest" description="Disordered" evidence="1">
    <location>
        <begin position="270"/>
        <end position="299"/>
    </location>
</feature>
<organism evidence="2 3">
    <name type="scientific">Rothia santali</name>
    <dbReference type="NCBI Taxonomy" id="2949643"/>
    <lineage>
        <taxon>Bacteria</taxon>
        <taxon>Bacillati</taxon>
        <taxon>Actinomycetota</taxon>
        <taxon>Actinomycetes</taxon>
        <taxon>Micrococcales</taxon>
        <taxon>Micrococcaceae</taxon>
        <taxon>Rothia</taxon>
    </lineage>
</organism>
<name>A0A9X2KIT6_9MICC</name>
<comment type="caution">
    <text evidence="2">The sequence shown here is derived from an EMBL/GenBank/DDBJ whole genome shotgun (WGS) entry which is preliminary data.</text>
</comment>
<dbReference type="AlphaFoldDB" id="A0A9X2KIT6"/>
<gene>
    <name evidence="2" type="ORF">NBM05_14795</name>
</gene>
<sequence>MDSSHAPSCSDALPGERFVWRDLAWRDRAPVAVVEPLRDGRPSGERVTIPLLGDGRASGAGADVARPGGTPTAETRPGGHLLGATPLPPEDPEAGLWCSGFAHAYLDEDGEPCFRGVDCPKAHRIERGQQCPLCLHLDRFRPIHGAHRGAELSEAARAYVARPHWLYVATFPDGASKVGTAHERSKTSRLDQQAVARASYVALADDGVVVRRLEDACTRELTLPQAKRVATKFRAWCAPLPSAELDRIHDELAGRARGLLAEFAGSAGAASSAGMTGATDPAAAAELTDGADPEVEGVG</sequence>
<feature type="compositionally biased region" description="Acidic residues" evidence="1">
    <location>
        <begin position="289"/>
        <end position="299"/>
    </location>
</feature>
<keyword evidence="3" id="KW-1185">Reference proteome</keyword>
<dbReference type="Proteomes" id="UP001139502">
    <property type="component" value="Unassembled WGS sequence"/>
</dbReference>
<accession>A0A9X2KIT6</accession>
<feature type="non-terminal residue" evidence="2">
    <location>
        <position position="299"/>
    </location>
</feature>
<feature type="region of interest" description="Disordered" evidence="1">
    <location>
        <begin position="50"/>
        <end position="85"/>
    </location>
</feature>
<reference evidence="2" key="1">
    <citation type="submission" date="2022-06" db="EMBL/GenBank/DDBJ databases">
        <title>Rothia sp. isolated from sandalwood seedling.</title>
        <authorList>
            <person name="Tuikhar N."/>
            <person name="Kirdat K."/>
            <person name="Thorat V."/>
            <person name="Swetha P."/>
            <person name="Padma S."/>
            <person name="Sundararaj R."/>
            <person name="Yadav A."/>
        </authorList>
    </citation>
    <scope>NUCLEOTIDE SEQUENCE</scope>
    <source>
        <strain evidence="2">AR01</strain>
    </source>
</reference>
<protein>
    <submittedName>
        <fullName evidence="2">Uncharacterized protein</fullName>
    </submittedName>
</protein>
<proteinExistence type="predicted"/>
<dbReference type="EMBL" id="JANAFB010000065">
    <property type="protein sequence ID" value="MCP3427237.1"/>
    <property type="molecule type" value="Genomic_DNA"/>
</dbReference>
<evidence type="ECO:0000256" key="1">
    <source>
        <dbReference type="SAM" id="MobiDB-lite"/>
    </source>
</evidence>
<evidence type="ECO:0000313" key="3">
    <source>
        <dbReference type="Proteomes" id="UP001139502"/>
    </source>
</evidence>